<reference evidence="2" key="2">
    <citation type="submission" date="2025-09" db="UniProtKB">
        <authorList>
            <consortium name="Ensembl"/>
        </authorList>
    </citation>
    <scope>IDENTIFICATION</scope>
</reference>
<dbReference type="Pfam" id="PF20721">
    <property type="entry name" value="C19orf12"/>
    <property type="match status" value="1"/>
</dbReference>
<organism evidence="2 3">
    <name type="scientific">Sinocyclocheilus rhinocerous</name>
    <dbReference type="NCBI Taxonomy" id="307959"/>
    <lineage>
        <taxon>Eukaryota</taxon>
        <taxon>Metazoa</taxon>
        <taxon>Chordata</taxon>
        <taxon>Craniata</taxon>
        <taxon>Vertebrata</taxon>
        <taxon>Euteleostomi</taxon>
        <taxon>Actinopterygii</taxon>
        <taxon>Neopterygii</taxon>
        <taxon>Teleostei</taxon>
        <taxon>Ostariophysi</taxon>
        <taxon>Cypriniformes</taxon>
        <taxon>Cyprinidae</taxon>
        <taxon>Cyprininae</taxon>
        <taxon>Sinocyclocheilus</taxon>
    </lineage>
</organism>
<dbReference type="Proteomes" id="UP000472270">
    <property type="component" value="Unassembled WGS sequence"/>
</dbReference>
<dbReference type="PANTHER" id="PTHR31493">
    <property type="entry name" value="NAZO FAMILY MEMBER"/>
    <property type="match status" value="1"/>
</dbReference>
<name>A0A673IXY3_9TELE</name>
<dbReference type="PANTHER" id="PTHR31493:SF1">
    <property type="entry name" value="PROTEIN C19ORF12"/>
    <property type="match status" value="1"/>
</dbReference>
<sequence length="149" mass="16391">MPDYQSNPRPLFLCQIDDVMALCCKISENSQIEVAVNNSAKGAATAGGGAFLGGVLGGPPGIFIGGALRSAVGWLMTRGKFRPLHQMIMEMSPQEREKLYSELMEELGILAWDNLSELILPVMSNSSLKMQVLDILKYFARKQLRAKMK</sequence>
<reference evidence="2" key="1">
    <citation type="submission" date="2025-08" db="UniProtKB">
        <authorList>
            <consortium name="Ensembl"/>
        </authorList>
    </citation>
    <scope>IDENTIFICATION</scope>
</reference>
<protein>
    <recommendedName>
        <fullName evidence="4">CS012 protein</fullName>
    </recommendedName>
</protein>
<accession>A0A673IXY3</accession>
<dbReference type="AlphaFoldDB" id="A0A673IXY3"/>
<keyword evidence="3" id="KW-1185">Reference proteome</keyword>
<evidence type="ECO:0000256" key="1">
    <source>
        <dbReference type="ARBA" id="ARBA00029457"/>
    </source>
</evidence>
<evidence type="ECO:0000313" key="3">
    <source>
        <dbReference type="Proteomes" id="UP000472270"/>
    </source>
</evidence>
<comment type="similarity">
    <text evidence="1">Belongs to the C19orf12 family.</text>
</comment>
<proteinExistence type="inferred from homology"/>
<evidence type="ECO:0000313" key="2">
    <source>
        <dbReference type="Ensembl" id="ENSSRHP00000046279.1"/>
    </source>
</evidence>
<dbReference type="InterPro" id="IPR033369">
    <property type="entry name" value="C19orf12"/>
</dbReference>
<dbReference type="Ensembl" id="ENSSRHT00000047581.1">
    <property type="protein sequence ID" value="ENSSRHP00000046279.1"/>
    <property type="gene ID" value="ENSSRHG00000023367.1"/>
</dbReference>
<evidence type="ECO:0008006" key="4">
    <source>
        <dbReference type="Google" id="ProtNLM"/>
    </source>
</evidence>